<gene>
    <name evidence="2" type="ORF">PMIN01_06793</name>
</gene>
<keyword evidence="3" id="KW-1185">Reference proteome</keyword>
<organism evidence="2 3">
    <name type="scientific">Paraphaeosphaeria minitans</name>
    <dbReference type="NCBI Taxonomy" id="565426"/>
    <lineage>
        <taxon>Eukaryota</taxon>
        <taxon>Fungi</taxon>
        <taxon>Dikarya</taxon>
        <taxon>Ascomycota</taxon>
        <taxon>Pezizomycotina</taxon>
        <taxon>Dothideomycetes</taxon>
        <taxon>Pleosporomycetidae</taxon>
        <taxon>Pleosporales</taxon>
        <taxon>Massarineae</taxon>
        <taxon>Didymosphaeriaceae</taxon>
        <taxon>Paraphaeosphaeria</taxon>
    </lineage>
</organism>
<comment type="caution">
    <text evidence="2">The sequence shown here is derived from an EMBL/GenBank/DDBJ whole genome shotgun (WGS) entry which is preliminary data.</text>
</comment>
<dbReference type="AlphaFoldDB" id="A0A9P6GHT6"/>
<evidence type="ECO:0000313" key="3">
    <source>
        <dbReference type="Proteomes" id="UP000756921"/>
    </source>
</evidence>
<reference evidence="2" key="1">
    <citation type="journal article" date="2020" name="Mol. Plant Microbe Interact.">
        <title>Genome Sequence of the Biocontrol Agent Coniothyrium minitans strain Conio (IMI 134523).</title>
        <authorList>
            <person name="Patel D."/>
            <person name="Shittu T.A."/>
            <person name="Baroncelli R."/>
            <person name="Muthumeenakshi S."/>
            <person name="Osborne T.H."/>
            <person name="Janganan T.K."/>
            <person name="Sreenivasaprasad S."/>
        </authorList>
    </citation>
    <scope>NUCLEOTIDE SEQUENCE</scope>
    <source>
        <strain evidence="2">Conio</strain>
    </source>
</reference>
<feature type="compositionally biased region" description="Basic residues" evidence="1">
    <location>
        <begin position="31"/>
        <end position="58"/>
    </location>
</feature>
<proteinExistence type="predicted"/>
<dbReference type="Proteomes" id="UP000756921">
    <property type="component" value="Unassembled WGS sequence"/>
</dbReference>
<dbReference type="EMBL" id="WJXW01000006">
    <property type="protein sequence ID" value="KAF9735388.1"/>
    <property type="molecule type" value="Genomic_DNA"/>
</dbReference>
<sequence length="74" mass="8798">MLQTTPPSRVEGTRIYRPHHPATASAQPQQKIHRKSPRPKHHTTRLHYLSSKHIRSRQHAQQLPQMQRLYQRGH</sequence>
<evidence type="ECO:0000313" key="2">
    <source>
        <dbReference type="EMBL" id="KAF9735388.1"/>
    </source>
</evidence>
<evidence type="ECO:0000256" key="1">
    <source>
        <dbReference type="SAM" id="MobiDB-lite"/>
    </source>
</evidence>
<protein>
    <submittedName>
        <fullName evidence="2">Uncharacterized protein</fullName>
    </submittedName>
</protein>
<feature type="region of interest" description="Disordered" evidence="1">
    <location>
        <begin position="1"/>
        <end position="74"/>
    </location>
</feature>
<name>A0A9P6GHT6_9PLEO</name>
<accession>A0A9P6GHT6</accession>